<dbReference type="RefSeq" id="WP_136790975.1">
    <property type="nucleotide sequence ID" value="NZ_SWAU01000005.1"/>
</dbReference>
<dbReference type="Proteomes" id="UP000306340">
    <property type="component" value="Unassembled WGS sequence"/>
</dbReference>
<name>A0A4U0Z4K8_9RHOB</name>
<reference evidence="1 2" key="1">
    <citation type="submission" date="2019-04" db="EMBL/GenBank/DDBJ databases">
        <title>Crypto-aerobic microbial life in anoxic (sulfidic) marine sediments.</title>
        <authorList>
            <person name="Bhattacharya S."/>
            <person name="Roy C."/>
            <person name="Mondal N."/>
            <person name="Sarkar J."/>
            <person name="Mandal S."/>
            <person name="Rameez M.J."/>
            <person name="Ghosh W."/>
        </authorList>
    </citation>
    <scope>NUCLEOTIDE SEQUENCE [LARGE SCALE GENOMIC DNA]</scope>
    <source>
        <strain evidence="1 2">SBBC</strain>
    </source>
</reference>
<gene>
    <name evidence="1" type="ORF">FAZ78_01325</name>
</gene>
<protein>
    <submittedName>
        <fullName evidence="1">XRE family transcriptional regulator</fullName>
    </submittedName>
</protein>
<dbReference type="EMBL" id="SWAU01000005">
    <property type="protein sequence ID" value="TKA98329.1"/>
    <property type="molecule type" value="Genomic_DNA"/>
</dbReference>
<dbReference type="AlphaFoldDB" id="A0A4U0Z4K8"/>
<evidence type="ECO:0000313" key="1">
    <source>
        <dbReference type="EMBL" id="TKA98329.1"/>
    </source>
</evidence>
<organism evidence="1 2">
    <name type="scientific">Cereibacter changlensis</name>
    <dbReference type="NCBI Taxonomy" id="402884"/>
    <lineage>
        <taxon>Bacteria</taxon>
        <taxon>Pseudomonadati</taxon>
        <taxon>Pseudomonadota</taxon>
        <taxon>Alphaproteobacteria</taxon>
        <taxon>Rhodobacterales</taxon>
        <taxon>Paracoccaceae</taxon>
        <taxon>Cereibacter</taxon>
    </lineage>
</organism>
<comment type="caution">
    <text evidence="1">The sequence shown here is derived from an EMBL/GenBank/DDBJ whole genome shotgun (WGS) entry which is preliminary data.</text>
</comment>
<accession>A0A4U0Z4K8</accession>
<proteinExistence type="predicted"/>
<evidence type="ECO:0000313" key="2">
    <source>
        <dbReference type="Proteomes" id="UP000306340"/>
    </source>
</evidence>
<sequence length="103" mass="11454">MKVRIKMGTVVPKMGTIVPIDEIPDDYRKAVAMALHTELGSTHRAIKSAMRWTGASERTVKYWFQGERGPSGEHLVSLVRHSEAVLIAVLTLADRVVLEDGRD</sequence>